<evidence type="ECO:0000313" key="2">
    <source>
        <dbReference type="EMBL" id="CAL1355628.1"/>
    </source>
</evidence>
<evidence type="ECO:0000313" key="3">
    <source>
        <dbReference type="Proteomes" id="UP001497516"/>
    </source>
</evidence>
<feature type="transmembrane region" description="Helical" evidence="1">
    <location>
        <begin position="173"/>
        <end position="189"/>
    </location>
</feature>
<sequence>MASPTPTTDAMKALPVDYPSIIARPATTIPYFKKPPGFSLFYTLFSRFSDTFVFLIVALLSYTGFVTAILFTRTSLCGIRRIFLMGFFTGVAYPFLFLYFDNIHQWRKTDVAKRFFFNPPGLMSKTLGDYIMVACYCVKLWAGVYSSTNALIALLGILVIVSMYLPLRPTYDYRIIDGILAAVALYGFLGKRNADDTDGSMVMPCLVALAGSMITTFRYYFEQKAEEAENPNGVAK</sequence>
<proteinExistence type="predicted"/>
<feature type="transmembrane region" description="Helical" evidence="1">
    <location>
        <begin position="150"/>
        <end position="167"/>
    </location>
</feature>
<keyword evidence="1" id="KW-0812">Transmembrane</keyword>
<protein>
    <submittedName>
        <fullName evidence="2">Uncharacterized protein</fullName>
    </submittedName>
</protein>
<feature type="transmembrane region" description="Helical" evidence="1">
    <location>
        <begin position="201"/>
        <end position="221"/>
    </location>
</feature>
<feature type="transmembrane region" description="Helical" evidence="1">
    <location>
        <begin position="51"/>
        <end position="70"/>
    </location>
</feature>
<organism evidence="2 3">
    <name type="scientific">Linum trigynum</name>
    <dbReference type="NCBI Taxonomy" id="586398"/>
    <lineage>
        <taxon>Eukaryota</taxon>
        <taxon>Viridiplantae</taxon>
        <taxon>Streptophyta</taxon>
        <taxon>Embryophyta</taxon>
        <taxon>Tracheophyta</taxon>
        <taxon>Spermatophyta</taxon>
        <taxon>Magnoliopsida</taxon>
        <taxon>eudicotyledons</taxon>
        <taxon>Gunneridae</taxon>
        <taxon>Pentapetalae</taxon>
        <taxon>rosids</taxon>
        <taxon>fabids</taxon>
        <taxon>Malpighiales</taxon>
        <taxon>Linaceae</taxon>
        <taxon>Linum</taxon>
    </lineage>
</organism>
<dbReference type="EMBL" id="OZ034813">
    <property type="protein sequence ID" value="CAL1355628.1"/>
    <property type="molecule type" value="Genomic_DNA"/>
</dbReference>
<keyword evidence="1" id="KW-1133">Transmembrane helix</keyword>
<accession>A0AAV2CIJ3</accession>
<feature type="transmembrane region" description="Helical" evidence="1">
    <location>
        <begin position="82"/>
        <end position="100"/>
    </location>
</feature>
<keyword evidence="1" id="KW-0472">Membrane</keyword>
<dbReference type="Proteomes" id="UP001497516">
    <property type="component" value="Chromosome 1"/>
</dbReference>
<dbReference type="AlphaFoldDB" id="A0AAV2CIJ3"/>
<keyword evidence="3" id="KW-1185">Reference proteome</keyword>
<evidence type="ECO:0000256" key="1">
    <source>
        <dbReference type="SAM" id="Phobius"/>
    </source>
</evidence>
<gene>
    <name evidence="2" type="ORF">LTRI10_LOCUS3379</name>
</gene>
<reference evidence="2 3" key="1">
    <citation type="submission" date="2024-04" db="EMBL/GenBank/DDBJ databases">
        <authorList>
            <person name="Fracassetti M."/>
        </authorList>
    </citation>
    <scope>NUCLEOTIDE SEQUENCE [LARGE SCALE GENOMIC DNA]</scope>
</reference>
<name>A0AAV2CIJ3_9ROSI</name>